<dbReference type="InterPro" id="IPR051359">
    <property type="entry name" value="CaCA_antiporter"/>
</dbReference>
<accession>A0ABP0PQ87</accession>
<evidence type="ECO:0000256" key="8">
    <source>
        <dbReference type="SAM" id="SignalP"/>
    </source>
</evidence>
<feature type="domain" description="Sodium/calcium exchanger membrane region" evidence="9">
    <location>
        <begin position="1004"/>
        <end position="1151"/>
    </location>
</feature>
<feature type="transmembrane region" description="Helical" evidence="7">
    <location>
        <begin position="828"/>
        <end position="847"/>
    </location>
</feature>
<feature type="transmembrane region" description="Helical" evidence="7">
    <location>
        <begin position="1136"/>
        <end position="1158"/>
    </location>
</feature>
<evidence type="ECO:0000256" key="4">
    <source>
        <dbReference type="ARBA" id="ARBA00022989"/>
    </source>
</evidence>
<keyword evidence="5 7" id="KW-0472">Membrane</keyword>
<dbReference type="InterPro" id="IPR029063">
    <property type="entry name" value="SAM-dependent_MTases_sf"/>
</dbReference>
<dbReference type="Gene3D" id="1.20.1420.30">
    <property type="entry name" value="NCX, central ion-binding region"/>
    <property type="match status" value="2"/>
</dbReference>
<dbReference type="InterPro" id="IPR042266">
    <property type="entry name" value="PPPDE_sf"/>
</dbReference>
<dbReference type="Pfam" id="PF13578">
    <property type="entry name" value="Methyltransf_24"/>
    <property type="match status" value="1"/>
</dbReference>
<evidence type="ECO:0000256" key="2">
    <source>
        <dbReference type="ARBA" id="ARBA00022448"/>
    </source>
</evidence>
<dbReference type="Proteomes" id="UP001642464">
    <property type="component" value="Unassembled WGS sequence"/>
</dbReference>
<dbReference type="InterPro" id="IPR044880">
    <property type="entry name" value="NCX_ion-bd_dom_sf"/>
</dbReference>
<comment type="subcellular location">
    <subcellularLocation>
        <location evidence="1">Membrane</location>
        <topology evidence="1">Multi-pass membrane protein</topology>
    </subcellularLocation>
</comment>
<feature type="region of interest" description="Disordered" evidence="6">
    <location>
        <begin position="416"/>
        <end position="435"/>
    </location>
</feature>
<evidence type="ECO:0000256" key="5">
    <source>
        <dbReference type="ARBA" id="ARBA00023136"/>
    </source>
</evidence>
<feature type="transmembrane region" description="Helical" evidence="7">
    <location>
        <begin position="1068"/>
        <end position="1088"/>
    </location>
</feature>
<reference evidence="10 11" key="1">
    <citation type="submission" date="2024-02" db="EMBL/GenBank/DDBJ databases">
        <authorList>
            <person name="Chen Y."/>
            <person name="Shah S."/>
            <person name="Dougan E. K."/>
            <person name="Thang M."/>
            <person name="Chan C."/>
        </authorList>
    </citation>
    <scope>NUCLEOTIDE SEQUENCE [LARGE SCALE GENOMIC DNA]</scope>
</reference>
<feature type="transmembrane region" description="Helical" evidence="7">
    <location>
        <begin position="935"/>
        <end position="955"/>
    </location>
</feature>
<feature type="transmembrane region" description="Helical" evidence="7">
    <location>
        <begin position="999"/>
        <end position="1016"/>
    </location>
</feature>
<keyword evidence="11" id="KW-1185">Reference proteome</keyword>
<evidence type="ECO:0000259" key="9">
    <source>
        <dbReference type="Pfam" id="PF01699"/>
    </source>
</evidence>
<evidence type="ECO:0000256" key="6">
    <source>
        <dbReference type="SAM" id="MobiDB-lite"/>
    </source>
</evidence>
<feature type="transmembrane region" description="Helical" evidence="7">
    <location>
        <begin position="967"/>
        <end position="987"/>
    </location>
</feature>
<dbReference type="EMBL" id="CAXAMM010038002">
    <property type="protein sequence ID" value="CAK9078044.1"/>
    <property type="molecule type" value="Genomic_DNA"/>
</dbReference>
<feature type="domain" description="Sodium/calcium exchanger membrane region" evidence="9">
    <location>
        <begin position="703"/>
        <end position="846"/>
    </location>
</feature>
<feature type="transmembrane region" description="Helical" evidence="7">
    <location>
        <begin position="773"/>
        <end position="791"/>
    </location>
</feature>
<name>A0ABP0PQ87_9DINO</name>
<dbReference type="PANTHER" id="PTHR12266">
    <property type="entry name" value="NA+/CA2+ K+ INDEPENDENT EXCHANGER"/>
    <property type="match status" value="1"/>
</dbReference>
<feature type="compositionally biased region" description="Polar residues" evidence="6">
    <location>
        <begin position="867"/>
        <end position="876"/>
    </location>
</feature>
<dbReference type="Gene3D" id="3.40.50.150">
    <property type="entry name" value="Vaccinia Virus protein VP39"/>
    <property type="match status" value="1"/>
</dbReference>
<feature type="chain" id="PRO_5045823913" evidence="8">
    <location>
        <begin position="17"/>
        <end position="1162"/>
    </location>
</feature>
<keyword evidence="2" id="KW-0813">Transport</keyword>
<evidence type="ECO:0000256" key="3">
    <source>
        <dbReference type="ARBA" id="ARBA00022692"/>
    </source>
</evidence>
<dbReference type="PANTHER" id="PTHR12266:SF0">
    <property type="entry name" value="MITOCHONDRIAL SODIUM_CALCIUM EXCHANGER PROTEIN"/>
    <property type="match status" value="1"/>
</dbReference>
<keyword evidence="8" id="KW-0732">Signal</keyword>
<evidence type="ECO:0000256" key="7">
    <source>
        <dbReference type="SAM" id="Phobius"/>
    </source>
</evidence>
<feature type="transmembrane region" description="Helical" evidence="7">
    <location>
        <begin position="692"/>
        <end position="714"/>
    </location>
</feature>
<feature type="region of interest" description="Disordered" evidence="6">
    <location>
        <begin position="857"/>
        <end position="876"/>
    </location>
</feature>
<feature type="transmembrane region" description="Helical" evidence="7">
    <location>
        <begin position="803"/>
        <end position="822"/>
    </location>
</feature>
<keyword evidence="4 7" id="KW-1133">Transmembrane helix</keyword>
<dbReference type="SUPFAM" id="SSF53335">
    <property type="entry name" value="S-adenosyl-L-methionine-dependent methyltransferases"/>
    <property type="match status" value="1"/>
</dbReference>
<sequence>MWHVLWPFLVLRVLRARCHSHGSGQWMVGQKPVLRVSDANLGWRMHMESQPEAIRFFLQAVNKYVGDPLYQANSWLNEQGGKACVYSGCAISLGRGSCDRAQLFDTLAKALAILARAQELLEPDFREVCRRLGDFHRSRHLGLGEPLTVATTALGAAIESLQRMHEKLLSLDGGPCLTAMGQVGRRADAGSSGRAAAKRAVLYTNVEISRIGLEKTSQIDHQVTIDAWIGLSQLIWKPPKQKSCLMVFCTGWSLAPWLFMGRQVVPVNVDIGLHHNDIVSELLRRLLPEVQQTGRQESAGTGECRTVMDDCTVREVIVLDHPTVSGSRLWCSRGGRPRSTVEELYMVEVGTASAAFTVHLLQAVITIDPWMEENNRSSRGRAGEVRRSTAMMNIHELITGRAPKFHPPAWSNAHIGRPSAAGSRGLGGPTPRSSLARHALEPWNDRVAVLQMTGEKAAKLLADSTFDLVFVDSGDHREADVLAFLPKVRPGGILCGHDFYKTAAYTRTVLASVPQGKFLEVGPDWMWWFKVWLYQYDISNGLAAWAAPVAMFQSVEGIWCGSPGRGLEHPLVLIETEHTGIVVFGKEYWYGGQCFESKPETTPFGVPKKRSYLGAWIPREDEVIRHIAMARACSPQKVLICGISGLCAAATLLLVLGSALTRYRYSEPCELGTAGDSQALFDYMSFYSCSELLPGAVKVCFLLLWLALLISMLASTADDYFVPQLEALSERLGLEEDVAGVTLLALGNGMPDVMTACSSVNKANDLALTMGEFLGAANFIIVFVFACVLLASPGATSVDAWPFLRDSSMYLLVVFFMVFVTWDGQISLVESLAFFALYGVYLLVVLLPSRLSPRTSSTEDIELEEPNSPSDSFQPLASESEAEDVGGLQVSEPMALAGLQAKGNLSLVLTTMELPFTLARHVCIPSAAWNGPRRVLAALCPTCGSLFMILSFGGWEAFAVPNGAGGVGVPGWAVCGLVGMLLGVAVLRFSTPARMPRWHLALLLWAMCSAVSWFNFLANECVAVLEAFGLNLGISSSVLGITVLAWGNSVGDLVADTALVRQRRSKMAVAGIYGSPLLSDLLGLGIALTSHTWQHGDLRSQLSKQNRIAAVSLLLAVVMTMAVFAGFRFHGPRRLAWVLLGHYAIFMVLSVACELGFIPDVP</sequence>
<keyword evidence="3 7" id="KW-0812">Transmembrane</keyword>
<feature type="signal peptide" evidence="8">
    <location>
        <begin position="1"/>
        <end position="16"/>
    </location>
</feature>
<evidence type="ECO:0000256" key="1">
    <source>
        <dbReference type="ARBA" id="ARBA00004141"/>
    </source>
</evidence>
<dbReference type="InterPro" id="IPR004837">
    <property type="entry name" value="NaCa_Exmemb"/>
</dbReference>
<proteinExistence type="predicted"/>
<gene>
    <name evidence="10" type="ORF">SCF082_LOCUS37376</name>
</gene>
<comment type="caution">
    <text evidence="10">The sequence shown here is derived from an EMBL/GenBank/DDBJ whole genome shotgun (WGS) entry which is preliminary data.</text>
</comment>
<feature type="transmembrane region" description="Helical" evidence="7">
    <location>
        <begin position="637"/>
        <end position="656"/>
    </location>
</feature>
<evidence type="ECO:0000313" key="10">
    <source>
        <dbReference type="EMBL" id="CAK9078044.1"/>
    </source>
</evidence>
<evidence type="ECO:0000313" key="11">
    <source>
        <dbReference type="Proteomes" id="UP001642464"/>
    </source>
</evidence>
<feature type="transmembrane region" description="Helical" evidence="7">
    <location>
        <begin position="1108"/>
        <end position="1129"/>
    </location>
</feature>
<dbReference type="Gene3D" id="3.90.1720.30">
    <property type="entry name" value="PPPDE domains"/>
    <property type="match status" value="1"/>
</dbReference>
<dbReference type="Pfam" id="PF01699">
    <property type="entry name" value="Na_Ca_ex"/>
    <property type="match status" value="2"/>
</dbReference>
<feature type="transmembrane region" description="Helical" evidence="7">
    <location>
        <begin position="1028"/>
        <end position="1047"/>
    </location>
</feature>
<organism evidence="10 11">
    <name type="scientific">Durusdinium trenchii</name>
    <dbReference type="NCBI Taxonomy" id="1381693"/>
    <lineage>
        <taxon>Eukaryota</taxon>
        <taxon>Sar</taxon>
        <taxon>Alveolata</taxon>
        <taxon>Dinophyceae</taxon>
        <taxon>Suessiales</taxon>
        <taxon>Symbiodiniaceae</taxon>
        <taxon>Durusdinium</taxon>
    </lineage>
</organism>
<protein>
    <submittedName>
        <fullName evidence="10">Cation/calcium exchanger 3 (AtCCX3) (Protein CATION CALCIUM EXCHANGER 3) (Protein CATION EXCHANGER 9)</fullName>
    </submittedName>
</protein>